<accession>W4MG11</accession>
<dbReference type="AlphaFoldDB" id="W4MG11"/>
<keyword evidence="2" id="KW-1185">Reference proteome</keyword>
<dbReference type="EMBL" id="AZHX01000018">
    <property type="protein sequence ID" value="ETX09259.1"/>
    <property type="molecule type" value="Genomic_DNA"/>
</dbReference>
<dbReference type="HOGENOM" id="CLU_2477580_0_0_7"/>
<gene>
    <name evidence="1" type="ORF">ETSY2_00555</name>
</gene>
<organism evidence="1 2">
    <name type="scientific">Candidatus Entotheonella gemina</name>
    <dbReference type="NCBI Taxonomy" id="1429439"/>
    <lineage>
        <taxon>Bacteria</taxon>
        <taxon>Pseudomonadati</taxon>
        <taxon>Nitrospinota/Tectimicrobiota group</taxon>
        <taxon>Candidatus Tectimicrobiota</taxon>
        <taxon>Candidatus Entotheonellia</taxon>
        <taxon>Candidatus Entotheonellales</taxon>
        <taxon>Candidatus Entotheonellaceae</taxon>
        <taxon>Candidatus Entotheonella</taxon>
    </lineage>
</organism>
<dbReference type="Proteomes" id="UP000019140">
    <property type="component" value="Unassembled WGS sequence"/>
</dbReference>
<reference evidence="1 2" key="1">
    <citation type="journal article" date="2014" name="Nature">
        <title>An environmental bacterial taxon with a large and distinct metabolic repertoire.</title>
        <authorList>
            <person name="Wilson M.C."/>
            <person name="Mori T."/>
            <person name="Ruckert C."/>
            <person name="Uria A.R."/>
            <person name="Helf M.J."/>
            <person name="Takada K."/>
            <person name="Gernert C."/>
            <person name="Steffens U.A."/>
            <person name="Heycke N."/>
            <person name="Schmitt S."/>
            <person name="Rinke C."/>
            <person name="Helfrich E.J."/>
            <person name="Brachmann A.O."/>
            <person name="Gurgui C."/>
            <person name="Wakimoto T."/>
            <person name="Kracht M."/>
            <person name="Crusemann M."/>
            <person name="Hentschel U."/>
            <person name="Abe I."/>
            <person name="Matsunaga S."/>
            <person name="Kalinowski J."/>
            <person name="Takeyama H."/>
            <person name="Piel J."/>
        </authorList>
    </citation>
    <scope>NUCLEOTIDE SEQUENCE [LARGE SCALE GENOMIC DNA]</scope>
    <source>
        <strain evidence="2">TSY2</strain>
    </source>
</reference>
<evidence type="ECO:0000313" key="2">
    <source>
        <dbReference type="Proteomes" id="UP000019140"/>
    </source>
</evidence>
<comment type="caution">
    <text evidence="1">The sequence shown here is derived from an EMBL/GenBank/DDBJ whole genome shotgun (WGS) entry which is preliminary data.</text>
</comment>
<sequence length="87" mass="9424">MAQHPVTDAFQEYLTLYALGVLAPETAATIETYIRARGLSATRELQTIEHVVGALGYGTPAARPRPELRQRLLDRIAPASNASCSSK</sequence>
<proteinExistence type="predicted"/>
<evidence type="ECO:0000313" key="1">
    <source>
        <dbReference type="EMBL" id="ETX09259.1"/>
    </source>
</evidence>
<dbReference type="Gene3D" id="1.10.10.1320">
    <property type="entry name" value="Anti-sigma factor, zinc-finger domain"/>
    <property type="match status" value="1"/>
</dbReference>
<name>W4MG11_9BACT</name>
<dbReference type="InterPro" id="IPR041916">
    <property type="entry name" value="Anti_sigma_zinc_sf"/>
</dbReference>
<protein>
    <submittedName>
        <fullName evidence="1">Uncharacterized protein</fullName>
    </submittedName>
</protein>